<dbReference type="InterPro" id="IPR014729">
    <property type="entry name" value="Rossmann-like_a/b/a_fold"/>
</dbReference>
<sequence>MEFVVLPDHPAGAEALALALAPGLPCPTVIEHHSGRPWIVGDWRTDEIMSVSAGPRRLVLLGCATAQPDALAARLGRVRSLADLDDLARLIAGSFHLVASFDGDVRVQGTLSTACQVFYATVAGVTMAAVRPEALADRIGAGVDEDRVALELLSPFGPPWPLSERSVWCGVRSPPIGHCLEIDRNGTGRTRRWWTPPEPERPLGDGDFVREALFHAVGARTAGQQLVSADLSGGLDSTSLCFVADRSGGGPLATLHYEAHGGRGEDLLWARRAAAKLPRARHVVVPPTETPDWYAPFAHTPHDREGPLMFVRARATVEHQAALVASLGARRHLQGVGGDEMFLPSVMCIHGLIRSAPSAALPHVRALRSRRRWSLATTVQTMASAPSYPRWLAAQVDGLADERAWGSGAYWEISPKLPPWITADAASAVRRLLREAVAAGPEPLAALPVQHEMIWINRVNGTAMRRNSRIGAHAGVSFHAPYTDDRVLEAMLSVRLADRVAPGRLKPVLARALDGVVPAGILQRTGKDDASPTLYAGLRRRRRDLLEFAADTHLARMGLIDGAALHRLLTGTHADTRPLMPFDPTLACELWLRAVANEAPIAPNPTIAPTPTFRTT</sequence>
<reference evidence="3" key="1">
    <citation type="submission" date="2016-06" db="EMBL/GenBank/DDBJ databases">
        <authorList>
            <person name="Varghese N."/>
            <person name="Submissions Spin"/>
        </authorList>
    </citation>
    <scope>NUCLEOTIDE SEQUENCE [LARGE SCALE GENOMIC DNA]</scope>
    <source>
        <strain evidence="3">DSM 43168</strain>
    </source>
</reference>
<evidence type="ECO:0000313" key="2">
    <source>
        <dbReference type="EMBL" id="SCF50447.1"/>
    </source>
</evidence>
<protein>
    <submittedName>
        <fullName evidence="2">Asparagine synthase (Glutamine-hydrolysing)</fullName>
        <ecNumber evidence="2">6.3.5.4</ecNumber>
    </submittedName>
</protein>
<accession>A0A1C5AZ56</accession>
<dbReference type="GO" id="GO:0006529">
    <property type="term" value="P:asparagine biosynthetic process"/>
    <property type="evidence" value="ECO:0007669"/>
    <property type="project" value="InterPro"/>
</dbReference>
<proteinExistence type="predicted"/>
<dbReference type="Pfam" id="PF00733">
    <property type="entry name" value="Asn_synthase"/>
    <property type="match status" value="1"/>
</dbReference>
<dbReference type="Gene3D" id="3.40.50.620">
    <property type="entry name" value="HUPs"/>
    <property type="match status" value="2"/>
</dbReference>
<evidence type="ECO:0000259" key="1">
    <source>
        <dbReference type="Pfam" id="PF00733"/>
    </source>
</evidence>
<dbReference type="AlphaFoldDB" id="A0A1C5AZ56"/>
<keyword evidence="2" id="KW-0436">Ligase</keyword>
<organism evidence="2 3">
    <name type="scientific">Micromonospora carbonacea</name>
    <dbReference type="NCBI Taxonomy" id="47853"/>
    <lineage>
        <taxon>Bacteria</taxon>
        <taxon>Bacillati</taxon>
        <taxon>Actinomycetota</taxon>
        <taxon>Actinomycetes</taxon>
        <taxon>Micromonosporales</taxon>
        <taxon>Micromonosporaceae</taxon>
        <taxon>Micromonospora</taxon>
    </lineage>
</organism>
<dbReference type="InterPro" id="IPR001962">
    <property type="entry name" value="Asn_synthase"/>
</dbReference>
<dbReference type="EC" id="6.3.5.4" evidence="2"/>
<dbReference type="EMBL" id="FMCT01000034">
    <property type="protein sequence ID" value="SCF50447.1"/>
    <property type="molecule type" value="Genomic_DNA"/>
</dbReference>
<name>A0A1C5AZ56_9ACTN</name>
<dbReference type="RefSeq" id="WP_074479440.1">
    <property type="nucleotide sequence ID" value="NZ_FMCT01000034.1"/>
</dbReference>
<dbReference type="GO" id="GO:0004066">
    <property type="term" value="F:asparagine synthase (glutamine-hydrolyzing) activity"/>
    <property type="evidence" value="ECO:0007669"/>
    <property type="project" value="UniProtKB-EC"/>
</dbReference>
<gene>
    <name evidence="2" type="ORF">GA0070563_1348</name>
</gene>
<dbReference type="SUPFAM" id="SSF52402">
    <property type="entry name" value="Adenine nucleotide alpha hydrolases-like"/>
    <property type="match status" value="1"/>
</dbReference>
<keyword evidence="3" id="KW-1185">Reference proteome</keyword>
<feature type="domain" description="Asparagine synthetase" evidence="1">
    <location>
        <begin position="209"/>
        <end position="593"/>
    </location>
</feature>
<dbReference type="Proteomes" id="UP000183585">
    <property type="component" value="Unassembled WGS sequence"/>
</dbReference>
<evidence type="ECO:0000313" key="3">
    <source>
        <dbReference type="Proteomes" id="UP000183585"/>
    </source>
</evidence>